<evidence type="ECO:0000313" key="9">
    <source>
        <dbReference type="EMBL" id="HDX31273.1"/>
    </source>
</evidence>
<accession>A0A7C1FKE4</accession>
<proteinExistence type="inferred from homology"/>
<feature type="transmembrane region" description="Helical" evidence="7">
    <location>
        <begin position="373"/>
        <end position="393"/>
    </location>
</feature>
<dbReference type="SUPFAM" id="SSF103473">
    <property type="entry name" value="MFS general substrate transporter"/>
    <property type="match status" value="1"/>
</dbReference>
<dbReference type="InterPro" id="IPR036259">
    <property type="entry name" value="MFS_trans_sf"/>
</dbReference>
<dbReference type="EMBL" id="DSMG01000077">
    <property type="protein sequence ID" value="HDX31273.1"/>
    <property type="molecule type" value="Genomic_DNA"/>
</dbReference>
<keyword evidence="5 7" id="KW-1133">Transmembrane helix</keyword>
<evidence type="ECO:0000256" key="3">
    <source>
        <dbReference type="ARBA" id="ARBA00022448"/>
    </source>
</evidence>
<evidence type="ECO:0000259" key="8">
    <source>
        <dbReference type="PROSITE" id="PS50850"/>
    </source>
</evidence>
<dbReference type="GO" id="GO:0005886">
    <property type="term" value="C:plasma membrane"/>
    <property type="evidence" value="ECO:0007669"/>
    <property type="project" value="UniProtKB-SubCell"/>
</dbReference>
<dbReference type="InterPro" id="IPR011701">
    <property type="entry name" value="MFS"/>
</dbReference>
<dbReference type="PANTHER" id="PTHR23514:SF3">
    <property type="entry name" value="BYPASS OF STOP CODON PROTEIN 6"/>
    <property type="match status" value="1"/>
</dbReference>
<sequence>MQTTLVRRRLSNGALIVVIVAYLMFIVLGFPDGMLGVAWPSMMRDFRVQNAQMGTLLLAATVGFLLTSFNTGRLIRWFDVSNLLVVSSLVRGAGLLGMAFAPQWPWLVAASFIFGLGSGAIDGGMNTYFAMRIRSARLMNWLHASFGLGATIGPILLTTLFSLGILWRWGYVLVAGLQVAVGLTVFLRAGEWQMRREATEMGPHTSHRSTRATLARPIVWVNIAIFFLYAGMEVTAGNWSYSLFTKARGVAPEVAGLWAGLYWGSFTVGRFFFGVVANRFAVIPTVRAASLTAIAASALLWWNPVNWVGFLGLLILGFAMAPIFPLLVTATPLRLGAADAGNAIGFQVAAASFGIGVLPGLAGALADYTSLEVVGPFLVAWLIVMAALHEIAVRHHAGEEG</sequence>
<dbReference type="PANTHER" id="PTHR23514">
    <property type="entry name" value="BYPASS OF STOP CODON PROTEIN 6"/>
    <property type="match status" value="1"/>
</dbReference>
<dbReference type="InterPro" id="IPR051788">
    <property type="entry name" value="MFS_Transporter"/>
</dbReference>
<evidence type="ECO:0000256" key="6">
    <source>
        <dbReference type="ARBA" id="ARBA00023136"/>
    </source>
</evidence>
<feature type="transmembrane region" description="Helical" evidence="7">
    <location>
        <begin position="307"/>
        <end position="328"/>
    </location>
</feature>
<dbReference type="PROSITE" id="PS50850">
    <property type="entry name" value="MFS"/>
    <property type="match status" value="1"/>
</dbReference>
<gene>
    <name evidence="9" type="ORF">ENQ20_07225</name>
</gene>
<organism evidence="9">
    <name type="scientific">Caldilinea aerophila</name>
    <dbReference type="NCBI Taxonomy" id="133453"/>
    <lineage>
        <taxon>Bacteria</taxon>
        <taxon>Bacillati</taxon>
        <taxon>Chloroflexota</taxon>
        <taxon>Caldilineae</taxon>
        <taxon>Caldilineales</taxon>
        <taxon>Caldilineaceae</taxon>
        <taxon>Caldilinea</taxon>
    </lineage>
</organism>
<evidence type="ECO:0000256" key="2">
    <source>
        <dbReference type="ARBA" id="ARBA00008335"/>
    </source>
</evidence>
<keyword evidence="3" id="KW-0813">Transport</keyword>
<feature type="transmembrane region" description="Helical" evidence="7">
    <location>
        <begin position="106"/>
        <end position="129"/>
    </location>
</feature>
<keyword evidence="4 7" id="KW-0812">Transmembrane</keyword>
<feature type="transmembrane region" description="Helical" evidence="7">
    <location>
        <begin position="255"/>
        <end position="273"/>
    </location>
</feature>
<feature type="transmembrane region" description="Helical" evidence="7">
    <location>
        <begin position="81"/>
        <end position="100"/>
    </location>
</feature>
<feature type="transmembrane region" description="Helical" evidence="7">
    <location>
        <begin position="141"/>
        <end position="163"/>
    </location>
</feature>
<feature type="transmembrane region" description="Helical" evidence="7">
    <location>
        <begin position="340"/>
        <end position="361"/>
    </location>
</feature>
<comment type="similarity">
    <text evidence="2">Belongs to the major facilitator superfamily.</text>
</comment>
<dbReference type="GO" id="GO:0022857">
    <property type="term" value="F:transmembrane transporter activity"/>
    <property type="evidence" value="ECO:0007669"/>
    <property type="project" value="InterPro"/>
</dbReference>
<feature type="domain" description="Major facilitator superfamily (MFS) profile" evidence="8">
    <location>
        <begin position="17"/>
        <end position="398"/>
    </location>
</feature>
<name>A0A7C1FKE4_9CHLR</name>
<feature type="transmembrane region" description="Helical" evidence="7">
    <location>
        <begin position="51"/>
        <end position="69"/>
    </location>
</feature>
<evidence type="ECO:0000256" key="1">
    <source>
        <dbReference type="ARBA" id="ARBA00004651"/>
    </source>
</evidence>
<reference evidence="9" key="1">
    <citation type="journal article" date="2020" name="mSystems">
        <title>Genome- and Community-Level Interaction Insights into Carbon Utilization and Element Cycling Functions of Hydrothermarchaeota in Hydrothermal Sediment.</title>
        <authorList>
            <person name="Zhou Z."/>
            <person name="Liu Y."/>
            <person name="Xu W."/>
            <person name="Pan J."/>
            <person name="Luo Z.H."/>
            <person name="Li M."/>
        </authorList>
    </citation>
    <scope>NUCLEOTIDE SEQUENCE [LARGE SCALE GENOMIC DNA]</scope>
    <source>
        <strain evidence="9">SpSt-289</strain>
    </source>
</reference>
<feature type="transmembrane region" description="Helical" evidence="7">
    <location>
        <begin position="169"/>
        <end position="187"/>
    </location>
</feature>
<keyword evidence="6 7" id="KW-0472">Membrane</keyword>
<evidence type="ECO:0000256" key="4">
    <source>
        <dbReference type="ARBA" id="ARBA00022692"/>
    </source>
</evidence>
<evidence type="ECO:0000256" key="7">
    <source>
        <dbReference type="SAM" id="Phobius"/>
    </source>
</evidence>
<feature type="transmembrane region" description="Helical" evidence="7">
    <location>
        <begin position="218"/>
        <end position="235"/>
    </location>
</feature>
<dbReference type="InterPro" id="IPR020846">
    <property type="entry name" value="MFS_dom"/>
</dbReference>
<comment type="caution">
    <text evidence="9">The sequence shown here is derived from an EMBL/GenBank/DDBJ whole genome shotgun (WGS) entry which is preliminary data.</text>
</comment>
<comment type="subcellular location">
    <subcellularLocation>
        <location evidence="1">Cell membrane</location>
        <topology evidence="1">Multi-pass membrane protein</topology>
    </subcellularLocation>
</comment>
<dbReference type="Pfam" id="PF07690">
    <property type="entry name" value="MFS_1"/>
    <property type="match status" value="1"/>
</dbReference>
<dbReference type="Gene3D" id="1.20.1250.20">
    <property type="entry name" value="MFS general substrate transporter like domains"/>
    <property type="match status" value="2"/>
</dbReference>
<protein>
    <submittedName>
        <fullName evidence="9">MFS transporter</fullName>
    </submittedName>
</protein>
<feature type="transmembrane region" description="Helical" evidence="7">
    <location>
        <begin position="12"/>
        <end position="31"/>
    </location>
</feature>
<evidence type="ECO:0000256" key="5">
    <source>
        <dbReference type="ARBA" id="ARBA00022989"/>
    </source>
</evidence>
<dbReference type="AlphaFoldDB" id="A0A7C1FKE4"/>